<proteinExistence type="predicted"/>
<feature type="compositionally biased region" description="Low complexity" evidence="1">
    <location>
        <begin position="51"/>
        <end position="71"/>
    </location>
</feature>
<accession>A0A7T5UIE2</accession>
<protein>
    <submittedName>
        <fullName evidence="3">Uncharacterized protein</fullName>
    </submittedName>
</protein>
<dbReference type="Proteomes" id="UP000595362">
    <property type="component" value="Chromosome"/>
</dbReference>
<evidence type="ECO:0000313" key="4">
    <source>
        <dbReference type="Proteomes" id="UP000595362"/>
    </source>
</evidence>
<reference evidence="3 4" key="1">
    <citation type="submission" date="2020-07" db="EMBL/GenBank/DDBJ databases">
        <title>Huge and variable diversity of episymbiotic CPR bacteria and DPANN archaea in groundwater ecosystems.</title>
        <authorList>
            <person name="He C.Y."/>
            <person name="Keren R."/>
            <person name="Whittaker M."/>
            <person name="Farag I.F."/>
            <person name="Doudna J."/>
            <person name="Cate J.H.D."/>
            <person name="Banfield J.F."/>
        </authorList>
    </citation>
    <scope>NUCLEOTIDE SEQUENCE [LARGE SCALE GENOMIC DNA]</scope>
    <source>
        <strain evidence="3">NC_groundwater_70_Ag_B-0.1um_54_66</strain>
    </source>
</reference>
<evidence type="ECO:0000256" key="1">
    <source>
        <dbReference type="SAM" id="MobiDB-lite"/>
    </source>
</evidence>
<dbReference type="EMBL" id="CP066681">
    <property type="protein sequence ID" value="QQG36906.1"/>
    <property type="molecule type" value="Genomic_DNA"/>
</dbReference>
<gene>
    <name evidence="3" type="ORF">HYS17_03805</name>
</gene>
<sequence>MKRLLSALILSASTLLVPTVAEATNNGRPLCPETPENPHGQCPTPPPAPPQNNNRNNQQQNNSQQQSNSQQVGVGVGVGVHNTTQVGVQTGPTNVGVRTGDTNVRTGDTNVRTGDTNVRTGDTNLTDNSRTEQTVVDNSRTQQTVIDGSQNNSSAQASGNNVNFNSVYKAAANRAAPDAAAVIGDGTCKTGISLSLGVGTLDTNVGGSVAFNTGWNKECAAHELHRLEKAADADRENALRRSDDPLDRALAHEQARQNSAAYDSASVALESRINDMAKDGKPVEVGKGEWHKLGGFNLVVKQPKPTVVTVTAPAPAAAAPADCSAVIAQFVEYAKAMNQRPAARSSAKPAAVPAPVVDTCKPQVDAALKAHGVQLK</sequence>
<keyword evidence="2" id="KW-0732">Signal</keyword>
<feature type="region of interest" description="Disordered" evidence="1">
    <location>
        <begin position="27"/>
        <end position="71"/>
    </location>
</feature>
<feature type="region of interest" description="Disordered" evidence="1">
    <location>
        <begin position="84"/>
        <end position="134"/>
    </location>
</feature>
<evidence type="ECO:0000313" key="3">
    <source>
        <dbReference type="EMBL" id="QQG36906.1"/>
    </source>
</evidence>
<feature type="compositionally biased region" description="Polar residues" evidence="1">
    <location>
        <begin position="100"/>
        <end position="134"/>
    </location>
</feature>
<feature type="signal peptide" evidence="2">
    <location>
        <begin position="1"/>
        <end position="23"/>
    </location>
</feature>
<organism evidence="3 4">
    <name type="scientific">Micavibrio aeruginosavorus</name>
    <dbReference type="NCBI Taxonomy" id="349221"/>
    <lineage>
        <taxon>Bacteria</taxon>
        <taxon>Pseudomonadati</taxon>
        <taxon>Bdellovibrionota</taxon>
        <taxon>Bdellovibrionia</taxon>
        <taxon>Bdellovibrionales</taxon>
        <taxon>Pseudobdellovibrionaceae</taxon>
        <taxon>Micavibrio</taxon>
    </lineage>
</organism>
<name>A0A7T5UIE2_9BACT</name>
<evidence type="ECO:0000256" key="2">
    <source>
        <dbReference type="SAM" id="SignalP"/>
    </source>
</evidence>
<feature type="chain" id="PRO_5032614218" evidence="2">
    <location>
        <begin position="24"/>
        <end position="376"/>
    </location>
</feature>
<dbReference type="AlphaFoldDB" id="A0A7T5UIE2"/>